<dbReference type="EMBL" id="NMVI01000018">
    <property type="protein sequence ID" value="OYN86422.1"/>
    <property type="molecule type" value="Genomic_DNA"/>
</dbReference>
<dbReference type="Proteomes" id="UP000216533">
    <property type="component" value="Unassembled WGS sequence"/>
</dbReference>
<evidence type="ECO:0000256" key="7">
    <source>
        <dbReference type="ARBA" id="ARBA00024033"/>
    </source>
</evidence>
<evidence type="ECO:0008006" key="11">
    <source>
        <dbReference type="Google" id="ProtNLM"/>
    </source>
</evidence>
<dbReference type="Pfam" id="PF09594">
    <property type="entry name" value="GT87"/>
    <property type="match status" value="1"/>
</dbReference>
<reference evidence="9 10" key="1">
    <citation type="submission" date="2017-07" db="EMBL/GenBank/DDBJ databases">
        <title>Draft whole genome sequences of clinical Proprionibacteriaceae strains.</title>
        <authorList>
            <person name="Bernier A.-M."/>
            <person name="Bernard K."/>
            <person name="Domingo M.-C."/>
        </authorList>
    </citation>
    <scope>NUCLEOTIDE SEQUENCE [LARGE SCALE GENOMIC DNA]</scope>
    <source>
        <strain evidence="9 10">NML 160184</strain>
    </source>
</reference>
<dbReference type="AlphaFoldDB" id="A0A255EAJ4"/>
<evidence type="ECO:0000256" key="6">
    <source>
        <dbReference type="ARBA" id="ARBA00023136"/>
    </source>
</evidence>
<evidence type="ECO:0000256" key="1">
    <source>
        <dbReference type="ARBA" id="ARBA00004651"/>
    </source>
</evidence>
<organism evidence="9 10">
    <name type="scientific">Parenemella sanctibonifatiensis</name>
    <dbReference type="NCBI Taxonomy" id="2016505"/>
    <lineage>
        <taxon>Bacteria</taxon>
        <taxon>Bacillati</taxon>
        <taxon>Actinomycetota</taxon>
        <taxon>Actinomycetes</taxon>
        <taxon>Propionibacteriales</taxon>
        <taxon>Propionibacteriaceae</taxon>
        <taxon>Parenemella</taxon>
    </lineage>
</organism>
<dbReference type="GO" id="GO:0005886">
    <property type="term" value="C:plasma membrane"/>
    <property type="evidence" value="ECO:0007669"/>
    <property type="project" value="UniProtKB-SubCell"/>
</dbReference>
<evidence type="ECO:0000313" key="9">
    <source>
        <dbReference type="EMBL" id="OYN86422.1"/>
    </source>
</evidence>
<feature type="transmembrane region" description="Helical" evidence="8">
    <location>
        <begin position="167"/>
        <end position="191"/>
    </location>
</feature>
<comment type="subcellular location">
    <subcellularLocation>
        <location evidence="1">Cell membrane</location>
        <topology evidence="1">Multi-pass membrane protein</topology>
    </subcellularLocation>
</comment>
<feature type="transmembrane region" description="Helical" evidence="8">
    <location>
        <begin position="380"/>
        <end position="398"/>
    </location>
</feature>
<evidence type="ECO:0000256" key="4">
    <source>
        <dbReference type="ARBA" id="ARBA00022692"/>
    </source>
</evidence>
<comment type="caution">
    <text evidence="9">The sequence shown here is derived from an EMBL/GenBank/DDBJ whole genome shotgun (WGS) entry which is preliminary data.</text>
</comment>
<feature type="transmembrane region" description="Helical" evidence="8">
    <location>
        <begin position="126"/>
        <end position="147"/>
    </location>
</feature>
<feature type="transmembrane region" description="Helical" evidence="8">
    <location>
        <begin position="293"/>
        <end position="312"/>
    </location>
</feature>
<feature type="transmembrane region" description="Helical" evidence="8">
    <location>
        <begin position="268"/>
        <end position="286"/>
    </location>
</feature>
<dbReference type="InterPro" id="IPR018584">
    <property type="entry name" value="GT87"/>
</dbReference>
<keyword evidence="5 8" id="KW-1133">Transmembrane helix</keyword>
<evidence type="ECO:0000313" key="10">
    <source>
        <dbReference type="Proteomes" id="UP000216533"/>
    </source>
</evidence>
<evidence type="ECO:0000256" key="5">
    <source>
        <dbReference type="ARBA" id="ARBA00022989"/>
    </source>
</evidence>
<evidence type="ECO:0000256" key="2">
    <source>
        <dbReference type="ARBA" id="ARBA00022475"/>
    </source>
</evidence>
<comment type="similarity">
    <text evidence="7">Belongs to the glycosyltransferase 87 family.</text>
</comment>
<proteinExistence type="inferred from homology"/>
<protein>
    <recommendedName>
        <fullName evidence="11">DUF2029 domain-containing protein</fullName>
    </recommendedName>
</protein>
<dbReference type="GO" id="GO:0016758">
    <property type="term" value="F:hexosyltransferase activity"/>
    <property type="evidence" value="ECO:0007669"/>
    <property type="project" value="InterPro"/>
</dbReference>
<evidence type="ECO:0000256" key="8">
    <source>
        <dbReference type="SAM" id="Phobius"/>
    </source>
</evidence>
<sequence>MLACLAWLALVLAAYALLWGSYDSFLAAIDHTPVAWTDFRDYYYPMGQELLTTRQPAYGYIYPAAMAVWLVPFAQLPETVAAWLWGAGVLGSLVALVVVAARWWLPRGYAVAATVVTATSFPVLHAVKWGQVGPLICLGVLVSWLLWRASTSSAAAPSRGGSWHRFWAGAVLAVPAVIKIYPALFAWPYLLRRSWSTLAGCVAGAAVLGVVIPSVVLTPAGWVGFDLAVLRRLRSQSWDPDTIAPEAVANAQSTASMLTRWAPGLPEIVVQLICWGGAAVLLATAWRALRRPVAVRLAMPVVLLTVAVSWLVKTSWHHYFPVLGLGALAVWAYAGEVGRRHDLPRAWWLVRVLPLVAIGIGSVAAMLLVGGWHRYAELGLTWWALTLTGVAAVLTVAVDRPTSVAGQADAEANDSTTV</sequence>
<feature type="transmembrane region" description="Helical" evidence="8">
    <location>
        <begin position="346"/>
        <end position="368"/>
    </location>
</feature>
<evidence type="ECO:0000256" key="3">
    <source>
        <dbReference type="ARBA" id="ARBA00022679"/>
    </source>
</evidence>
<gene>
    <name evidence="9" type="ORF">CGZ92_08705</name>
</gene>
<accession>A0A255EAJ4</accession>
<name>A0A255EAJ4_9ACTN</name>
<feature type="transmembrane region" description="Helical" evidence="8">
    <location>
        <begin position="198"/>
        <end position="225"/>
    </location>
</feature>
<keyword evidence="4 8" id="KW-0812">Transmembrane</keyword>
<keyword evidence="2" id="KW-1003">Cell membrane</keyword>
<keyword evidence="6 8" id="KW-0472">Membrane</keyword>
<feature type="transmembrane region" description="Helical" evidence="8">
    <location>
        <begin position="318"/>
        <end position="334"/>
    </location>
</feature>
<feature type="transmembrane region" description="Helical" evidence="8">
    <location>
        <begin position="82"/>
        <end position="105"/>
    </location>
</feature>
<keyword evidence="3" id="KW-0808">Transferase</keyword>